<dbReference type="Gene3D" id="3.30.63.10">
    <property type="entry name" value="Guanylate Kinase phosphate binding domain"/>
    <property type="match status" value="1"/>
</dbReference>
<feature type="domain" description="Guanylate kinase-like" evidence="1">
    <location>
        <begin position="1"/>
        <end position="122"/>
    </location>
</feature>
<dbReference type="SUPFAM" id="SSF52540">
    <property type="entry name" value="P-loop containing nucleoside triphosphate hydrolases"/>
    <property type="match status" value="1"/>
</dbReference>
<dbReference type="Pfam" id="PF00625">
    <property type="entry name" value="Guanylate_kin"/>
    <property type="match status" value="1"/>
</dbReference>
<proteinExistence type="predicted"/>
<dbReference type="InterPro" id="IPR050716">
    <property type="entry name" value="MAGUK"/>
</dbReference>
<dbReference type="PROSITE" id="PS50052">
    <property type="entry name" value="GUANYLATE_KINASE_2"/>
    <property type="match status" value="1"/>
</dbReference>
<sequence>MAADIVSKEFLEYGQFRNILYGTRLDSVRAVMASGRMPVLDVEPKALRILRSAEFAPVVILISPPCLSLLIRDSQHDIINDSLAKLTRESEIMEYVYRPYIDQVVVHHNVEDSTQAIIDYVTRIQMGERWVPISWIY</sequence>
<organism evidence="2">
    <name type="scientific">Mesocestoides corti</name>
    <name type="common">Flatworm</name>
    <dbReference type="NCBI Taxonomy" id="53468"/>
    <lineage>
        <taxon>Eukaryota</taxon>
        <taxon>Metazoa</taxon>
        <taxon>Spiralia</taxon>
        <taxon>Lophotrochozoa</taxon>
        <taxon>Platyhelminthes</taxon>
        <taxon>Cestoda</taxon>
        <taxon>Eucestoda</taxon>
        <taxon>Cyclophyllidea</taxon>
        <taxon>Mesocestoididae</taxon>
        <taxon>Mesocestoides</taxon>
    </lineage>
</organism>
<evidence type="ECO:0000259" key="1">
    <source>
        <dbReference type="PROSITE" id="PS50052"/>
    </source>
</evidence>
<dbReference type="WBParaSite" id="MCU_014749-RA">
    <property type="protein sequence ID" value="MCU_014749-RA"/>
    <property type="gene ID" value="MCU_014749"/>
</dbReference>
<accession>A0A5K3G5L2</accession>
<name>A0A5K3G5L2_MESCO</name>
<evidence type="ECO:0000313" key="2">
    <source>
        <dbReference type="WBParaSite" id="MCU_014749-RA"/>
    </source>
</evidence>
<dbReference type="InterPro" id="IPR008145">
    <property type="entry name" value="GK/Ca_channel_bsu"/>
</dbReference>
<dbReference type="Gene3D" id="3.40.50.300">
    <property type="entry name" value="P-loop containing nucleotide triphosphate hydrolases"/>
    <property type="match status" value="1"/>
</dbReference>
<protein>
    <submittedName>
        <fullName evidence="2">Guanylate kinase-like domain-containing protein</fullName>
    </submittedName>
</protein>
<dbReference type="AlphaFoldDB" id="A0A5K3G5L2"/>
<dbReference type="InterPro" id="IPR027417">
    <property type="entry name" value="P-loop_NTPase"/>
</dbReference>
<reference evidence="2" key="1">
    <citation type="submission" date="2019-11" db="UniProtKB">
        <authorList>
            <consortium name="WormBaseParasite"/>
        </authorList>
    </citation>
    <scope>IDENTIFICATION</scope>
</reference>
<dbReference type="PANTHER" id="PTHR23122">
    <property type="entry name" value="MEMBRANE-ASSOCIATED GUANYLATE KINASE MAGUK"/>
    <property type="match status" value="1"/>
</dbReference>
<dbReference type="InterPro" id="IPR008144">
    <property type="entry name" value="Guanylate_kin-like_dom"/>
</dbReference>